<dbReference type="Proteomes" id="UP000241639">
    <property type="component" value="Unassembled WGS sequence"/>
</dbReference>
<keyword evidence="2" id="KW-0472">Membrane</keyword>
<comment type="caution">
    <text evidence="3">The sequence shown here is derived from an EMBL/GenBank/DDBJ whole genome shotgun (WGS) entry which is preliminary data.</text>
</comment>
<keyword evidence="2" id="KW-1133">Transmembrane helix</keyword>
<dbReference type="AlphaFoldDB" id="A0A2T4Z0P9"/>
<keyword evidence="4" id="KW-1185">Reference proteome</keyword>
<reference evidence="3 4" key="1">
    <citation type="submission" date="2018-04" db="EMBL/GenBank/DDBJ databases">
        <title>Genomic Encyclopedia of Archaeal and Bacterial Type Strains, Phase II (KMG-II): from individual species to whole genera.</title>
        <authorList>
            <person name="Goeker M."/>
        </authorList>
    </citation>
    <scope>NUCLEOTIDE SEQUENCE [LARGE SCALE GENOMIC DNA]</scope>
    <source>
        <strain evidence="3 4">DSM 45169</strain>
    </source>
</reference>
<dbReference type="OrthoDB" id="9782291at2"/>
<organism evidence="3 4">
    <name type="scientific">Desmospora activa DSM 45169</name>
    <dbReference type="NCBI Taxonomy" id="1121389"/>
    <lineage>
        <taxon>Bacteria</taxon>
        <taxon>Bacillati</taxon>
        <taxon>Bacillota</taxon>
        <taxon>Bacilli</taxon>
        <taxon>Bacillales</taxon>
        <taxon>Thermoactinomycetaceae</taxon>
        <taxon>Desmospora</taxon>
    </lineage>
</organism>
<dbReference type="PANTHER" id="PTHR42709">
    <property type="entry name" value="ALKALINE PHOSPHATASE LIKE PROTEIN"/>
    <property type="match status" value="1"/>
</dbReference>
<dbReference type="PANTHER" id="PTHR42709:SF9">
    <property type="entry name" value="ALKALINE PHOSPHATASE LIKE PROTEIN"/>
    <property type="match status" value="1"/>
</dbReference>
<feature type="transmembrane region" description="Helical" evidence="2">
    <location>
        <begin position="139"/>
        <end position="160"/>
    </location>
</feature>
<feature type="transmembrane region" description="Helical" evidence="2">
    <location>
        <begin position="12"/>
        <end position="31"/>
    </location>
</feature>
<protein>
    <submittedName>
        <fullName evidence="3">Membrane protein DedA with SNARE-associated domain</fullName>
    </submittedName>
</protein>
<feature type="transmembrane region" description="Helical" evidence="2">
    <location>
        <begin position="172"/>
        <end position="189"/>
    </location>
</feature>
<name>A0A2T4Z0P9_9BACL</name>
<proteinExistence type="inferred from homology"/>
<feature type="transmembrane region" description="Helical" evidence="2">
    <location>
        <begin position="52"/>
        <end position="72"/>
    </location>
</feature>
<accession>A0A2T4Z0P9</accession>
<comment type="similarity">
    <text evidence="1">Belongs to the DedA family.</text>
</comment>
<dbReference type="InterPro" id="IPR051311">
    <property type="entry name" value="DedA_domain"/>
</dbReference>
<dbReference type="EMBL" id="PZZP01000004">
    <property type="protein sequence ID" value="PTM53328.1"/>
    <property type="molecule type" value="Genomic_DNA"/>
</dbReference>
<evidence type="ECO:0000256" key="1">
    <source>
        <dbReference type="ARBA" id="ARBA00010792"/>
    </source>
</evidence>
<evidence type="ECO:0000256" key="2">
    <source>
        <dbReference type="SAM" id="Phobius"/>
    </source>
</evidence>
<sequence length="208" mass="22779">MDVHAVLEWVSQHGIIALLFAFSLGLIGMPVPNEAIAMLAGGLVTIGMLKPGPAFAVTGLGVTGVLTVEYLLGRVFGFWSSRQRKLGGVMATRLLRAKHFHDRYGPWAWGLAVFLPLLRHGVPLIAGCQRIPFRRYAPIAYGMAWLWTALFFGLGMLLGNAWDTMVELSHDIAWSLAVITLLILAGIVYKQCKTAPGKVDEMRKEHVG</sequence>
<gene>
    <name evidence="3" type="ORF">C8J48_3652</name>
</gene>
<evidence type="ECO:0000313" key="3">
    <source>
        <dbReference type="EMBL" id="PTM53328.1"/>
    </source>
</evidence>
<keyword evidence="2" id="KW-0812">Transmembrane</keyword>
<evidence type="ECO:0000313" key="4">
    <source>
        <dbReference type="Proteomes" id="UP000241639"/>
    </source>
</evidence>
<dbReference type="GO" id="GO:0005886">
    <property type="term" value="C:plasma membrane"/>
    <property type="evidence" value="ECO:0007669"/>
    <property type="project" value="TreeGrafter"/>
</dbReference>
<dbReference type="RefSeq" id="WP_107728610.1">
    <property type="nucleotide sequence ID" value="NZ_PZZP01000004.1"/>
</dbReference>